<dbReference type="EMBL" id="CABPSI010000003">
    <property type="protein sequence ID" value="VVE08731.1"/>
    <property type="molecule type" value="Genomic_DNA"/>
</dbReference>
<organism evidence="1 2">
    <name type="scientific">Pandoraea iniqua</name>
    <dbReference type="NCBI Taxonomy" id="2508288"/>
    <lineage>
        <taxon>Bacteria</taxon>
        <taxon>Pseudomonadati</taxon>
        <taxon>Pseudomonadota</taxon>
        <taxon>Betaproteobacteria</taxon>
        <taxon>Burkholderiales</taxon>
        <taxon>Burkholderiaceae</taxon>
        <taxon>Pandoraea</taxon>
    </lineage>
</organism>
<accession>A0A5E4V9G4</accession>
<keyword evidence="2" id="KW-1185">Reference proteome</keyword>
<proteinExistence type="predicted"/>
<gene>
    <name evidence="1" type="ORF">PIN31115_02500</name>
</gene>
<sequence length="118" mass="12901">MATTLGLYDAKIPVTVDSGAEQSNLLRTLVSALPKVPATTRIADLWGNVLTNKTYMRRVSFTLNGIEHRNVLVAEADAVQEGGSTTLGTIGMDILRNRVVILSSDTREFYLLVPVRKL</sequence>
<evidence type="ECO:0000313" key="1">
    <source>
        <dbReference type="EMBL" id="VVE08731.1"/>
    </source>
</evidence>
<name>A0A5E4V9G4_9BURK</name>
<dbReference type="Proteomes" id="UP000333828">
    <property type="component" value="Unassembled WGS sequence"/>
</dbReference>
<protein>
    <submittedName>
        <fullName evidence="1">Uncharacterized protein</fullName>
    </submittedName>
</protein>
<evidence type="ECO:0000313" key="2">
    <source>
        <dbReference type="Proteomes" id="UP000333828"/>
    </source>
</evidence>
<dbReference type="AlphaFoldDB" id="A0A5E4V9G4"/>
<reference evidence="1 2" key="1">
    <citation type="submission" date="2019-08" db="EMBL/GenBank/DDBJ databases">
        <authorList>
            <person name="Peeters C."/>
        </authorList>
    </citation>
    <scope>NUCLEOTIDE SEQUENCE [LARGE SCALE GENOMIC DNA]</scope>
    <source>
        <strain evidence="1 2">LMG 31115</strain>
    </source>
</reference>